<dbReference type="EMBL" id="CM029054">
    <property type="protein sequence ID" value="KAG2540295.1"/>
    <property type="molecule type" value="Genomic_DNA"/>
</dbReference>
<dbReference type="Proteomes" id="UP000823388">
    <property type="component" value="Chromosome 9N"/>
</dbReference>
<protein>
    <recommendedName>
        <fullName evidence="2">F-box domain-containing protein</fullName>
    </recommendedName>
</protein>
<reference evidence="3" key="1">
    <citation type="submission" date="2020-05" db="EMBL/GenBank/DDBJ databases">
        <title>WGS assembly of Panicum virgatum.</title>
        <authorList>
            <person name="Lovell J.T."/>
            <person name="Jenkins J."/>
            <person name="Shu S."/>
            <person name="Juenger T.E."/>
            <person name="Schmutz J."/>
        </authorList>
    </citation>
    <scope>NUCLEOTIDE SEQUENCE</scope>
    <source>
        <strain evidence="3">AP13</strain>
    </source>
</reference>
<dbReference type="Gene3D" id="1.20.1280.50">
    <property type="match status" value="1"/>
</dbReference>
<feature type="region of interest" description="Disordered" evidence="1">
    <location>
        <begin position="96"/>
        <end position="115"/>
    </location>
</feature>
<keyword evidence="4" id="KW-1185">Reference proteome</keyword>
<dbReference type="PROSITE" id="PS50181">
    <property type="entry name" value="FBOX"/>
    <property type="match status" value="1"/>
</dbReference>
<dbReference type="PANTHER" id="PTHR31672:SF2">
    <property type="entry name" value="F-BOX DOMAIN-CONTAINING PROTEIN"/>
    <property type="match status" value="1"/>
</dbReference>
<feature type="domain" description="F-box" evidence="2">
    <location>
        <begin position="22"/>
        <end position="62"/>
    </location>
</feature>
<evidence type="ECO:0000313" key="4">
    <source>
        <dbReference type="Proteomes" id="UP000823388"/>
    </source>
</evidence>
<gene>
    <name evidence="3" type="ORF">PVAP13_9NG543700</name>
</gene>
<feature type="region of interest" description="Disordered" evidence="1">
    <location>
        <begin position="1"/>
        <end position="21"/>
    </location>
</feature>
<dbReference type="CDD" id="cd22157">
    <property type="entry name" value="F-box_AtFBW1-like"/>
    <property type="match status" value="1"/>
</dbReference>
<sequence>MNTIASMEDVSAGTDGGRPPALPDDVHREIFFHLPARSLCRARAVCRSWRDLASDPSFLRAHAGRAAASPLLLTWSDTVTKRDSTKDCTVHLTIHQDRGRRTATSGDDDGDGHGRRSRCCDLRLVLTARHQSVYGGMRSWDGILCVEMWERPQPPAFAEHVPCSYLLLNPISGACTVASAPALRGGKPGSRFDRGYIAGAYSHPVTGVFHLLHSSGSAMVACDERTPRFRVLTVDAPDAAWREVPMSGDAGTARLQTVAARLRLQSSATAHGHLHWRVAPAQAKRRRHGKEEEEELLVFHAAREEFGRMALPQLHEAAGAVKQQAISTVAGKLCLLAGLASTAAVEVWVLEDYDARDWRRRHVVQLMPSEPLYGDASPLHRDSCLGSVLGNVGVVVGGVRGDEVEEIIFYNSFEKIYKVWPAGLRNGSRPTSSFFGHGEGLALHEPSLLPHNVIFGTMPRVRGIVFLDCPNNGGRAS</sequence>
<evidence type="ECO:0000256" key="1">
    <source>
        <dbReference type="SAM" id="MobiDB-lite"/>
    </source>
</evidence>
<dbReference type="Pfam" id="PF12937">
    <property type="entry name" value="F-box-like"/>
    <property type="match status" value="1"/>
</dbReference>
<dbReference type="InterPro" id="IPR036047">
    <property type="entry name" value="F-box-like_dom_sf"/>
</dbReference>
<dbReference type="PANTHER" id="PTHR31672">
    <property type="entry name" value="BNACNNG10540D PROTEIN"/>
    <property type="match status" value="1"/>
</dbReference>
<comment type="caution">
    <text evidence="3">The sequence shown here is derived from an EMBL/GenBank/DDBJ whole genome shotgun (WGS) entry which is preliminary data.</text>
</comment>
<organism evidence="3 4">
    <name type="scientific">Panicum virgatum</name>
    <name type="common">Blackwell switchgrass</name>
    <dbReference type="NCBI Taxonomy" id="38727"/>
    <lineage>
        <taxon>Eukaryota</taxon>
        <taxon>Viridiplantae</taxon>
        <taxon>Streptophyta</taxon>
        <taxon>Embryophyta</taxon>
        <taxon>Tracheophyta</taxon>
        <taxon>Spermatophyta</taxon>
        <taxon>Magnoliopsida</taxon>
        <taxon>Liliopsida</taxon>
        <taxon>Poales</taxon>
        <taxon>Poaceae</taxon>
        <taxon>PACMAD clade</taxon>
        <taxon>Panicoideae</taxon>
        <taxon>Panicodae</taxon>
        <taxon>Paniceae</taxon>
        <taxon>Panicinae</taxon>
        <taxon>Panicum</taxon>
        <taxon>Panicum sect. Hiantes</taxon>
    </lineage>
</organism>
<name>A0A8T0MTE1_PANVG</name>
<evidence type="ECO:0000313" key="3">
    <source>
        <dbReference type="EMBL" id="KAG2540295.1"/>
    </source>
</evidence>
<dbReference type="SMART" id="SM00256">
    <property type="entry name" value="FBOX"/>
    <property type="match status" value="1"/>
</dbReference>
<dbReference type="SUPFAM" id="SSF81383">
    <property type="entry name" value="F-box domain"/>
    <property type="match status" value="1"/>
</dbReference>
<evidence type="ECO:0000259" key="2">
    <source>
        <dbReference type="PROSITE" id="PS50181"/>
    </source>
</evidence>
<dbReference type="InterPro" id="IPR050796">
    <property type="entry name" value="SCF_F-box_component"/>
</dbReference>
<dbReference type="AlphaFoldDB" id="A0A8T0MTE1"/>
<accession>A0A8T0MTE1</accession>
<proteinExistence type="predicted"/>
<dbReference type="InterPro" id="IPR001810">
    <property type="entry name" value="F-box_dom"/>
</dbReference>